<organism evidence="5 6">
    <name type="scientific">Strongyloides venezuelensis</name>
    <name type="common">Threadworm</name>
    <dbReference type="NCBI Taxonomy" id="75913"/>
    <lineage>
        <taxon>Eukaryota</taxon>
        <taxon>Metazoa</taxon>
        <taxon>Ecdysozoa</taxon>
        <taxon>Nematoda</taxon>
        <taxon>Chromadorea</taxon>
        <taxon>Rhabditida</taxon>
        <taxon>Tylenchina</taxon>
        <taxon>Panagrolaimomorpha</taxon>
        <taxon>Strongyloidoidea</taxon>
        <taxon>Strongyloididae</taxon>
        <taxon>Strongyloides</taxon>
    </lineage>
</organism>
<evidence type="ECO:0000256" key="2">
    <source>
        <dbReference type="ARBA" id="ARBA00023043"/>
    </source>
</evidence>
<dbReference type="Gene3D" id="1.25.40.20">
    <property type="entry name" value="Ankyrin repeat-containing domain"/>
    <property type="match status" value="3"/>
</dbReference>
<feature type="repeat" description="ANK" evidence="3">
    <location>
        <begin position="160"/>
        <end position="192"/>
    </location>
</feature>
<dbReference type="PANTHER" id="PTHR24188:SF29">
    <property type="entry name" value="GH09064P"/>
    <property type="match status" value="1"/>
</dbReference>
<sequence>MGELKLPHNFSEADVGKKDSEGRVALHYAAANSDVDTIEKILLKDKTLINALDVHGQSPILISAINGNIDGIEFFIKHGVSVDQYDNERHSIVHWAVVCGQLEVLQFLLKAGASVNTPDLYGAYPLHYATVIEDISLERNIAILHLLLRAGNEVDYYDIDKRTPTSWATSQGNLEALKLLISSGGDKHHIDKDKLNLLHCAASHGHEHILEYLLKIVDRKLIKARDRNGDTPLFYASAFGHVECARLLLKYKADPNVQDYRLRTPSHCAAAKGNLQILKILKQYGASFNMVNYKGDIPFHEAVQCGSKDVVEYLYTENVECLSTANNQGRNALHLAAATGNMENVIFLVSRGADYNAIMIHGEKLMTPLDIAESRNHEDVANFLKTVHRARRASDMPEKIRLTSQASIERQLSKMKDTLSEEDNIDVIEEEVSENNDTENQIEVENQIDKDENKHTNVNEEKDEIYSPVKNSKHLEKKLSNNSSLNSYNSELAEILTKQLVEDSIKHAQTKSEISDDENECIKKAEQGISDESPDINLNKKPKKGGKNKISKNKSSFNKKEKSEKSKNASAEIDRKTDYDLLVDYENKTGNKRLSKYEKEAKILHEKAIFDELTHLKKTQLQYGKIQEKTLVRTLIENFCKMHKLPVEQFKFTTFYSWEKFLYESLTDQLKLIYLEERERIQHVKRNNAGNKAAGITFESKIRNATPLNDKIRELGKIYSSASLSSIGNTHLPINRLPLTKNSIKDKNICVCTKDK</sequence>
<dbReference type="PROSITE" id="PS50297">
    <property type="entry name" value="ANK_REP_REGION"/>
    <property type="match status" value="6"/>
</dbReference>
<dbReference type="Pfam" id="PF12796">
    <property type="entry name" value="Ank_2"/>
    <property type="match status" value="2"/>
</dbReference>
<protein>
    <submittedName>
        <fullName evidence="6">ANK_REP_REGION domain-containing protein</fullName>
    </submittedName>
</protein>
<keyword evidence="1" id="KW-0677">Repeat</keyword>
<dbReference type="InterPro" id="IPR002110">
    <property type="entry name" value="Ankyrin_rpt"/>
</dbReference>
<dbReference type="Pfam" id="PF13637">
    <property type="entry name" value="Ank_4"/>
    <property type="match status" value="1"/>
</dbReference>
<dbReference type="STRING" id="75913.A0A0K0FLT3"/>
<feature type="repeat" description="ANK" evidence="3">
    <location>
        <begin position="21"/>
        <end position="54"/>
    </location>
</feature>
<dbReference type="AlphaFoldDB" id="A0A0K0FLT3"/>
<evidence type="ECO:0000256" key="4">
    <source>
        <dbReference type="SAM" id="MobiDB-lite"/>
    </source>
</evidence>
<feature type="compositionally biased region" description="Basic and acidic residues" evidence="4">
    <location>
        <begin position="558"/>
        <end position="570"/>
    </location>
</feature>
<feature type="repeat" description="ANK" evidence="3">
    <location>
        <begin position="121"/>
        <end position="159"/>
    </location>
</feature>
<feature type="repeat" description="ANK" evidence="3">
    <location>
        <begin position="55"/>
        <end position="87"/>
    </location>
</feature>
<feature type="region of interest" description="Disordered" evidence="4">
    <location>
        <begin position="526"/>
        <end position="570"/>
    </location>
</feature>
<evidence type="ECO:0000313" key="6">
    <source>
        <dbReference type="WBParaSite" id="SVE_0999900.1"/>
    </source>
</evidence>
<evidence type="ECO:0000256" key="1">
    <source>
        <dbReference type="ARBA" id="ARBA00022737"/>
    </source>
</evidence>
<feature type="repeat" description="ANK" evidence="3">
    <location>
        <begin position="88"/>
        <end position="120"/>
    </location>
</feature>
<dbReference type="WBParaSite" id="SVE_0999900.1">
    <property type="protein sequence ID" value="SVE_0999900.1"/>
    <property type="gene ID" value="SVE_0999900"/>
</dbReference>
<feature type="compositionally biased region" description="Basic residues" evidence="4">
    <location>
        <begin position="540"/>
        <end position="552"/>
    </location>
</feature>
<reference evidence="6" key="2">
    <citation type="submission" date="2015-08" db="UniProtKB">
        <authorList>
            <consortium name="WormBaseParasite"/>
        </authorList>
    </citation>
    <scope>IDENTIFICATION</scope>
</reference>
<keyword evidence="2 3" id="KW-0040">ANK repeat</keyword>
<evidence type="ECO:0000256" key="3">
    <source>
        <dbReference type="PROSITE-ProRule" id="PRU00023"/>
    </source>
</evidence>
<dbReference type="PROSITE" id="PS50088">
    <property type="entry name" value="ANK_REPEAT"/>
    <property type="match status" value="8"/>
</dbReference>
<dbReference type="Proteomes" id="UP000035680">
    <property type="component" value="Unassembled WGS sequence"/>
</dbReference>
<accession>A0A0K0FLT3</accession>
<dbReference type="SMART" id="SM00248">
    <property type="entry name" value="ANK"/>
    <property type="match status" value="11"/>
</dbReference>
<dbReference type="PANTHER" id="PTHR24188">
    <property type="entry name" value="ANKYRIN REPEAT PROTEIN"/>
    <property type="match status" value="1"/>
</dbReference>
<feature type="compositionally biased region" description="Basic and acidic residues" evidence="4">
    <location>
        <begin position="449"/>
        <end position="460"/>
    </location>
</feature>
<feature type="repeat" description="ANK" evidence="3">
    <location>
        <begin position="261"/>
        <end position="293"/>
    </location>
</feature>
<name>A0A0K0FLT3_STRVS</name>
<feature type="repeat" description="ANK" evidence="3">
    <location>
        <begin position="228"/>
        <end position="260"/>
    </location>
</feature>
<feature type="region of interest" description="Disordered" evidence="4">
    <location>
        <begin position="449"/>
        <end position="474"/>
    </location>
</feature>
<feature type="repeat" description="ANK" evidence="3">
    <location>
        <begin position="328"/>
        <end position="357"/>
    </location>
</feature>
<dbReference type="SUPFAM" id="SSF48403">
    <property type="entry name" value="Ankyrin repeat"/>
    <property type="match status" value="1"/>
</dbReference>
<evidence type="ECO:0000313" key="5">
    <source>
        <dbReference type="Proteomes" id="UP000035680"/>
    </source>
</evidence>
<reference evidence="5" key="1">
    <citation type="submission" date="2014-07" db="EMBL/GenBank/DDBJ databases">
        <authorList>
            <person name="Martin A.A"/>
            <person name="De Silva N."/>
        </authorList>
    </citation>
    <scope>NUCLEOTIDE SEQUENCE</scope>
</reference>
<dbReference type="InterPro" id="IPR036770">
    <property type="entry name" value="Ankyrin_rpt-contain_sf"/>
</dbReference>
<proteinExistence type="predicted"/>
<keyword evidence="5" id="KW-1185">Reference proteome</keyword>
<dbReference type="Pfam" id="PF00023">
    <property type="entry name" value="Ank"/>
    <property type="match status" value="1"/>
</dbReference>